<evidence type="ECO:0000313" key="2">
    <source>
        <dbReference type="Proteomes" id="UP000230000"/>
    </source>
</evidence>
<dbReference type="SUPFAM" id="SSF48537">
    <property type="entry name" value="Phospholipase C/P1 nuclease"/>
    <property type="match status" value="1"/>
</dbReference>
<proteinExistence type="predicted"/>
<comment type="caution">
    <text evidence="1">The sequence shown here is derived from an EMBL/GenBank/DDBJ whole genome shotgun (WGS) entry which is preliminary data.</text>
</comment>
<gene>
    <name evidence="1" type="ORF">BXY57_0880</name>
</gene>
<protein>
    <recommendedName>
        <fullName evidence="3">S1/P1 nuclease</fullName>
    </recommendedName>
</protein>
<sequence length="321" mass="37373">MVCLGLFSLSWGIWGHQHINRAAVFALPDSMRVFFFNHIDYITEEAAVPDLRKYVIDDQSEPDRHYIDLEEFGDHPFDSLPQTWDAAVAKYGEKKLHKAGILPWYIEQMEQKLEQAFRSRRTDEILFIAADLGHYIADAHVPFHTTVNHDGQLTGQRGIHAFWESQLPELFGSQYNFHVAPAHYIPDIQAEVWNIIRHSHQLVDTALRVEKQLLDRFPKDELYRKDADGKIVKNKYGQPVFSYAFAKAYHEALHGMVEDQMRRAIQELADFWYTAWVNAGRPNLTVLDDPSLTEANQKIFKKAYRLWQQGKLWGIRSGSEY</sequence>
<dbReference type="CDD" id="cd10981">
    <property type="entry name" value="ZnPC_S1P1"/>
    <property type="match status" value="1"/>
</dbReference>
<dbReference type="InterPro" id="IPR008947">
    <property type="entry name" value="PLipase_C/P1_nuclease_dom_sf"/>
</dbReference>
<accession>A0A2M9CU21</accession>
<dbReference type="EMBL" id="PGFG01000001">
    <property type="protein sequence ID" value="PJJ75308.1"/>
    <property type="molecule type" value="Genomic_DNA"/>
</dbReference>
<dbReference type="Proteomes" id="UP000230000">
    <property type="component" value="Unassembled WGS sequence"/>
</dbReference>
<evidence type="ECO:0008006" key="3">
    <source>
        <dbReference type="Google" id="ProtNLM"/>
    </source>
</evidence>
<name>A0A2M9CU21_9BACT</name>
<dbReference type="Gene3D" id="1.10.575.10">
    <property type="entry name" value="P1 Nuclease"/>
    <property type="match status" value="1"/>
</dbReference>
<dbReference type="AlphaFoldDB" id="A0A2M9CU21"/>
<organism evidence="1 2">
    <name type="scientific">Thermoflavifilum aggregans</name>
    <dbReference type="NCBI Taxonomy" id="454188"/>
    <lineage>
        <taxon>Bacteria</taxon>
        <taxon>Pseudomonadati</taxon>
        <taxon>Bacteroidota</taxon>
        <taxon>Chitinophagia</taxon>
        <taxon>Chitinophagales</taxon>
        <taxon>Chitinophagaceae</taxon>
        <taxon>Thermoflavifilum</taxon>
    </lineage>
</organism>
<dbReference type="GO" id="GO:0016788">
    <property type="term" value="F:hydrolase activity, acting on ester bonds"/>
    <property type="evidence" value="ECO:0007669"/>
    <property type="project" value="InterPro"/>
</dbReference>
<evidence type="ECO:0000313" key="1">
    <source>
        <dbReference type="EMBL" id="PJJ75308.1"/>
    </source>
</evidence>
<keyword evidence="2" id="KW-1185">Reference proteome</keyword>
<reference evidence="1 2" key="1">
    <citation type="submission" date="2017-11" db="EMBL/GenBank/DDBJ databases">
        <title>Genomic Encyclopedia of Archaeal and Bacterial Type Strains, Phase II (KMG-II): From Individual Species to Whole Genera.</title>
        <authorList>
            <person name="Goeker M."/>
        </authorList>
    </citation>
    <scope>NUCLEOTIDE SEQUENCE [LARGE SCALE GENOMIC DNA]</scope>
    <source>
        <strain evidence="1 2">DSM 27268</strain>
    </source>
</reference>